<evidence type="ECO:0000256" key="4">
    <source>
        <dbReference type="PIRNR" id="PIRNR016020"/>
    </source>
</evidence>
<dbReference type="GO" id="GO:0047938">
    <property type="term" value="F:glucose-6-phosphate 1-epimerase activity"/>
    <property type="evidence" value="ECO:0007669"/>
    <property type="project" value="UniProtKB-UniRule"/>
</dbReference>
<dbReference type="PANTHER" id="PTHR11122">
    <property type="entry name" value="APOSPORY-ASSOCIATED PROTEIN C-RELATED"/>
    <property type="match status" value="1"/>
</dbReference>
<dbReference type="PATRIC" id="fig|1172194.4.peg.2735"/>
<dbReference type="InterPro" id="IPR014718">
    <property type="entry name" value="GH-type_carb-bd"/>
</dbReference>
<dbReference type="GO" id="GO:0005737">
    <property type="term" value="C:cytoplasm"/>
    <property type="evidence" value="ECO:0007669"/>
    <property type="project" value="TreeGrafter"/>
</dbReference>
<dbReference type="EMBL" id="AKGD01000002">
    <property type="protein sequence ID" value="EIT69244.1"/>
    <property type="molecule type" value="Genomic_DNA"/>
</dbReference>
<evidence type="ECO:0000313" key="6">
    <source>
        <dbReference type="EMBL" id="EIT69244.1"/>
    </source>
</evidence>
<evidence type="ECO:0000256" key="5">
    <source>
        <dbReference type="PIRSR" id="PIRSR016020-1"/>
    </source>
</evidence>
<dbReference type="PIRSF" id="PIRSF016020">
    <property type="entry name" value="PHexose_mutarotase"/>
    <property type="match status" value="1"/>
</dbReference>
<comment type="similarity">
    <text evidence="2 4">Belongs to the glucose-6-phosphate 1-epimerase family.</text>
</comment>
<dbReference type="InterPro" id="IPR008183">
    <property type="entry name" value="Aldose_1/G6P_1-epimerase"/>
</dbReference>
<dbReference type="OrthoDB" id="9790727at2"/>
<accession>I7ZBI7</accession>
<evidence type="ECO:0000313" key="7">
    <source>
        <dbReference type="Proteomes" id="UP000003704"/>
    </source>
</evidence>
<dbReference type="PANTHER" id="PTHR11122:SF13">
    <property type="entry name" value="GLUCOSE-6-PHOSPHATE 1-EPIMERASE"/>
    <property type="match status" value="1"/>
</dbReference>
<dbReference type="GO" id="GO:0005975">
    <property type="term" value="P:carbohydrate metabolic process"/>
    <property type="evidence" value="ECO:0007669"/>
    <property type="project" value="InterPro"/>
</dbReference>
<evidence type="ECO:0000256" key="3">
    <source>
        <dbReference type="ARBA" id="ARBA00023235"/>
    </source>
</evidence>
<dbReference type="Proteomes" id="UP000003704">
    <property type="component" value="Unassembled WGS sequence"/>
</dbReference>
<evidence type="ECO:0000256" key="2">
    <source>
        <dbReference type="ARBA" id="ARBA00005866"/>
    </source>
</evidence>
<dbReference type="GO" id="GO:0030246">
    <property type="term" value="F:carbohydrate binding"/>
    <property type="evidence" value="ECO:0007669"/>
    <property type="project" value="UniProtKB-UniRule"/>
</dbReference>
<protein>
    <recommendedName>
        <fullName evidence="4">Putative glucose-6-phosphate 1-epimerase</fullName>
        <ecNumber evidence="4">5.1.3.15</ecNumber>
    </recommendedName>
</protein>
<reference evidence="6 7" key="1">
    <citation type="journal article" date="2012" name="J. Bacteriol.">
        <title>Genome Sequence of n-Alkane-Degrading Hydrocarboniphaga effusa Strain AP103T (ATCC BAA-332T).</title>
        <authorList>
            <person name="Chang H.K."/>
            <person name="Zylstra G.J."/>
            <person name="Chae J.C."/>
        </authorList>
    </citation>
    <scope>NUCLEOTIDE SEQUENCE [LARGE SCALE GENOMIC DNA]</scope>
    <source>
        <strain evidence="6 7">AP103</strain>
    </source>
</reference>
<comment type="caution">
    <text evidence="6">The sequence shown here is derived from an EMBL/GenBank/DDBJ whole genome shotgun (WGS) entry which is preliminary data.</text>
</comment>
<dbReference type="Gene3D" id="2.70.98.10">
    <property type="match status" value="1"/>
</dbReference>
<dbReference type="EC" id="5.1.3.15" evidence="4"/>
<feature type="active site" evidence="5">
    <location>
        <position position="145"/>
    </location>
</feature>
<dbReference type="RefSeq" id="WP_007185767.1">
    <property type="nucleotide sequence ID" value="NZ_AKGD01000002.1"/>
</dbReference>
<keyword evidence="7" id="KW-1185">Reference proteome</keyword>
<name>I7ZBI7_9GAMM</name>
<dbReference type="Pfam" id="PF01263">
    <property type="entry name" value="Aldose_epim"/>
    <property type="match status" value="1"/>
</dbReference>
<feature type="active site" evidence="5">
    <location>
        <position position="247"/>
    </location>
</feature>
<dbReference type="AlphaFoldDB" id="I7ZBI7"/>
<keyword evidence="3 4" id="KW-0413">Isomerase</keyword>
<organism evidence="6 7">
    <name type="scientific">Hydrocarboniphaga effusa AP103</name>
    <dbReference type="NCBI Taxonomy" id="1172194"/>
    <lineage>
        <taxon>Bacteria</taxon>
        <taxon>Pseudomonadati</taxon>
        <taxon>Pseudomonadota</taxon>
        <taxon>Gammaproteobacteria</taxon>
        <taxon>Nevskiales</taxon>
        <taxon>Nevskiaceae</taxon>
        <taxon>Hydrocarboniphaga</taxon>
    </lineage>
</organism>
<gene>
    <name evidence="6" type="ORF">WQQ_28260</name>
</gene>
<evidence type="ECO:0000256" key="1">
    <source>
        <dbReference type="ARBA" id="ARBA00001096"/>
    </source>
</evidence>
<sequence>MNATLSRTPVVLAHASGASAAIDPQGAHVLSWSPTAGDERLFLSERSIFADGVAIRGGVPVIFPQFAGEGPLPKHGFARNRHWQLIEQQAHSARWQLQSDAQTLALWPHRFTCELAVTLADRELLIELSVENTDSQSQTFTAALHSYLRVGEIGDVRIEGLQGLRYRDSTQGTREFDEAAASLAIAGEVDRIYFDAPASLRLRDGERRLRIEQSGFVDTVVWNPGAERGAALADLEAEGFRRMLCIEAATVGRPVTLQPGQRWSGSQRLVAER</sequence>
<dbReference type="InterPro" id="IPR011013">
    <property type="entry name" value="Gal_mutarotase_sf_dom"/>
</dbReference>
<comment type="catalytic activity">
    <reaction evidence="1">
        <text>alpha-D-glucose 6-phosphate = beta-D-glucose 6-phosphate</text>
        <dbReference type="Rhea" id="RHEA:16249"/>
        <dbReference type="ChEBI" id="CHEBI:58225"/>
        <dbReference type="ChEBI" id="CHEBI:58247"/>
        <dbReference type="EC" id="5.1.3.15"/>
    </reaction>
</comment>
<dbReference type="CDD" id="cd09020">
    <property type="entry name" value="D-hex-6-P-epi_like"/>
    <property type="match status" value="1"/>
</dbReference>
<dbReference type="STRING" id="1172194.WQQ_28260"/>
<dbReference type="InterPro" id="IPR025532">
    <property type="entry name" value="G6P_1-epimerase"/>
</dbReference>
<proteinExistence type="inferred from homology"/>
<dbReference type="SUPFAM" id="SSF74650">
    <property type="entry name" value="Galactose mutarotase-like"/>
    <property type="match status" value="1"/>
</dbReference>